<evidence type="ECO:0000256" key="13">
    <source>
        <dbReference type="ARBA" id="ARBA00048934"/>
    </source>
</evidence>
<feature type="binding site" evidence="18">
    <location>
        <begin position="26"/>
        <end position="28"/>
    </location>
    <ligand>
        <name>FMN</name>
        <dbReference type="ChEBI" id="CHEBI:58210"/>
    </ligand>
</feature>
<dbReference type="PIRSF" id="PIRSF006621">
    <property type="entry name" value="Dus"/>
    <property type="match status" value="1"/>
</dbReference>
<dbReference type="STRING" id="94130.A0A2Z6SA26"/>
<evidence type="ECO:0000256" key="15">
    <source>
        <dbReference type="ARBA" id="ARBA00049467"/>
    </source>
</evidence>
<comment type="catalytic activity">
    <reaction evidence="14">
        <text>a 5,6-dihydrouridine in mRNA + NADP(+) = a uridine in mRNA + NADPH + H(+)</text>
        <dbReference type="Rhea" id="RHEA:69855"/>
        <dbReference type="Rhea" id="RHEA-COMP:14658"/>
        <dbReference type="Rhea" id="RHEA-COMP:17789"/>
        <dbReference type="ChEBI" id="CHEBI:15378"/>
        <dbReference type="ChEBI" id="CHEBI:57783"/>
        <dbReference type="ChEBI" id="CHEBI:58349"/>
        <dbReference type="ChEBI" id="CHEBI:65315"/>
        <dbReference type="ChEBI" id="CHEBI:74443"/>
    </reaction>
    <physiologicalReaction direction="right-to-left" evidence="14">
        <dbReference type="Rhea" id="RHEA:69857"/>
    </physiologicalReaction>
</comment>
<dbReference type="OrthoDB" id="272303at2759"/>
<evidence type="ECO:0000313" key="21">
    <source>
        <dbReference type="EMBL" id="GES99957.1"/>
    </source>
</evidence>
<keyword evidence="4" id="KW-0507">mRNA processing</keyword>
<dbReference type="InterPro" id="IPR001269">
    <property type="entry name" value="DUS_fam"/>
</dbReference>
<evidence type="ECO:0000256" key="6">
    <source>
        <dbReference type="ARBA" id="ARBA00022857"/>
    </source>
</evidence>
<sequence length="374" mass="43047">MSSHQKLQGYEFYRKVLGSANYVLAPMVDQSEYAWRILSRRYGAQVCYTPMIHAKMFCDESNKQYRTDVWSTGKYDRPLIVQFCANDPEILLKAALKVQAQCDAVDLNLGCPQHIARRGHYGSFLQDEWNLIFNLINILHKNLSIPVTAKIRVFPEVEKTIKYAKMIESAGAQLLTVHGRVREQKGHKTGLADWEQIRKVKEALKIPVISNGNILYFEDIQRCLDATGADGIMSAEGNLYNPAIFAGINPPVWQMAKEYLEICQTVPTKISYIRGHLFKIYRPALPYHTDIREQLAKVNTLEEMFTLSEELRKRLMKTAEESKEDSEIRKDENGFKIFPYWICQPNVRTESGNSKKKKEETIESNIVPETLQCE</sequence>
<evidence type="ECO:0000256" key="10">
    <source>
        <dbReference type="ARBA" id="ARBA00047287"/>
    </source>
</evidence>
<dbReference type="Gene3D" id="3.20.20.70">
    <property type="entry name" value="Aldolase class I"/>
    <property type="match status" value="1"/>
</dbReference>
<dbReference type="GO" id="GO:0050660">
    <property type="term" value="F:flavin adenine dinucleotide binding"/>
    <property type="evidence" value="ECO:0007669"/>
    <property type="project" value="InterPro"/>
</dbReference>
<dbReference type="InterPro" id="IPR018517">
    <property type="entry name" value="tRNA_hU_synthase_CS"/>
</dbReference>
<gene>
    <name evidence="21" type="ORF">RCL2_002643600</name>
    <name evidence="20" type="ORF">RclHR1_09300010</name>
</gene>
<dbReference type="EMBL" id="BEXD01004349">
    <property type="protein sequence ID" value="GBC10063.1"/>
    <property type="molecule type" value="Genomic_DNA"/>
</dbReference>
<evidence type="ECO:0000256" key="9">
    <source>
        <dbReference type="ARBA" id="ARBA00038313"/>
    </source>
</evidence>
<evidence type="ECO:0000256" key="16">
    <source>
        <dbReference type="PIRNR" id="PIRNR006621"/>
    </source>
</evidence>
<dbReference type="Proteomes" id="UP000615446">
    <property type="component" value="Unassembled WGS sequence"/>
</dbReference>
<dbReference type="SUPFAM" id="SSF51395">
    <property type="entry name" value="FMN-linked oxidoreductases"/>
    <property type="match status" value="1"/>
</dbReference>
<proteinExistence type="inferred from homology"/>
<evidence type="ECO:0000256" key="4">
    <source>
        <dbReference type="ARBA" id="ARBA00022664"/>
    </source>
</evidence>
<evidence type="ECO:0000256" key="1">
    <source>
        <dbReference type="ARBA" id="ARBA00001917"/>
    </source>
</evidence>
<evidence type="ECO:0000256" key="8">
    <source>
        <dbReference type="ARBA" id="ARBA00023027"/>
    </source>
</evidence>
<dbReference type="PANTHER" id="PTHR11082">
    <property type="entry name" value="TRNA-DIHYDROURIDINE SYNTHASE"/>
    <property type="match status" value="1"/>
</dbReference>
<evidence type="ECO:0000313" key="20">
    <source>
        <dbReference type="EMBL" id="GBC10063.1"/>
    </source>
</evidence>
<evidence type="ECO:0000256" key="5">
    <source>
        <dbReference type="ARBA" id="ARBA00022694"/>
    </source>
</evidence>
<evidence type="ECO:0000256" key="12">
    <source>
        <dbReference type="ARBA" id="ARBA00048342"/>
    </source>
</evidence>
<keyword evidence="22" id="KW-1185">Reference proteome</keyword>
<comment type="similarity">
    <text evidence="16">Belongs to the dus family.</text>
</comment>
<dbReference type="PANTHER" id="PTHR11082:SF5">
    <property type="entry name" value="TRNA-DIHYDROURIDINE(16_17) SYNTHASE [NAD(P)(+)]-LIKE"/>
    <property type="match status" value="1"/>
</dbReference>
<evidence type="ECO:0000259" key="19">
    <source>
        <dbReference type="Pfam" id="PF01207"/>
    </source>
</evidence>
<comment type="function">
    <text evidence="16">Catalyzes the synthesis of dihydrouridine, a modified base found in the D-loop of most tRNAs.</text>
</comment>
<keyword evidence="6" id="KW-0521">NADP</keyword>
<evidence type="ECO:0000256" key="11">
    <source>
        <dbReference type="ARBA" id="ARBA00047652"/>
    </source>
</evidence>
<evidence type="ECO:0000256" key="7">
    <source>
        <dbReference type="ARBA" id="ARBA00023002"/>
    </source>
</evidence>
<comment type="similarity">
    <text evidence="9">Belongs to the Dus family. Dus1 subfamily.</text>
</comment>
<comment type="catalytic activity">
    <reaction evidence="10">
        <text>5,6-dihydrouridine(17) in tRNA + NAD(+) = uridine(17) in tRNA + NADH + H(+)</text>
        <dbReference type="Rhea" id="RHEA:53372"/>
        <dbReference type="Rhea" id="RHEA-COMP:13541"/>
        <dbReference type="Rhea" id="RHEA-COMP:13542"/>
        <dbReference type="ChEBI" id="CHEBI:15378"/>
        <dbReference type="ChEBI" id="CHEBI:57540"/>
        <dbReference type="ChEBI" id="CHEBI:57945"/>
        <dbReference type="ChEBI" id="CHEBI:65315"/>
        <dbReference type="ChEBI" id="CHEBI:74443"/>
        <dbReference type="EC" id="1.3.1.88"/>
    </reaction>
    <physiologicalReaction direction="right-to-left" evidence="10">
        <dbReference type="Rhea" id="RHEA:53374"/>
    </physiologicalReaction>
</comment>
<evidence type="ECO:0000256" key="2">
    <source>
        <dbReference type="ARBA" id="ARBA00022630"/>
    </source>
</evidence>
<comment type="catalytic activity">
    <reaction evidence="12">
        <text>a 5,6-dihydrouridine in mRNA + NAD(+) = a uridine in mRNA + NADH + H(+)</text>
        <dbReference type="Rhea" id="RHEA:69851"/>
        <dbReference type="Rhea" id="RHEA-COMP:14658"/>
        <dbReference type="Rhea" id="RHEA-COMP:17789"/>
        <dbReference type="ChEBI" id="CHEBI:15378"/>
        <dbReference type="ChEBI" id="CHEBI:57540"/>
        <dbReference type="ChEBI" id="CHEBI:57945"/>
        <dbReference type="ChEBI" id="CHEBI:65315"/>
        <dbReference type="ChEBI" id="CHEBI:74443"/>
    </reaction>
    <physiologicalReaction direction="right-to-left" evidence="12">
        <dbReference type="Rhea" id="RHEA:69853"/>
    </physiologicalReaction>
</comment>
<keyword evidence="8" id="KW-0520">NAD</keyword>
<evidence type="ECO:0000256" key="17">
    <source>
        <dbReference type="PIRSR" id="PIRSR006621-1"/>
    </source>
</evidence>
<dbReference type="InterPro" id="IPR013785">
    <property type="entry name" value="Aldolase_TIM"/>
</dbReference>
<evidence type="ECO:0000256" key="3">
    <source>
        <dbReference type="ARBA" id="ARBA00022643"/>
    </source>
</evidence>
<keyword evidence="3 16" id="KW-0288">FMN</keyword>
<keyword evidence="2 16" id="KW-0285">Flavoprotein</keyword>
<name>A0A2Z6SA26_9GLOM</name>
<keyword evidence="7 16" id="KW-0560">Oxidoreductase</keyword>
<evidence type="ECO:0000256" key="14">
    <source>
        <dbReference type="ARBA" id="ARBA00049447"/>
    </source>
</evidence>
<dbReference type="AlphaFoldDB" id="A0A2Z6SA26"/>
<organism evidence="20 22">
    <name type="scientific">Rhizophagus clarus</name>
    <dbReference type="NCBI Taxonomy" id="94130"/>
    <lineage>
        <taxon>Eukaryota</taxon>
        <taxon>Fungi</taxon>
        <taxon>Fungi incertae sedis</taxon>
        <taxon>Mucoromycota</taxon>
        <taxon>Glomeromycotina</taxon>
        <taxon>Glomeromycetes</taxon>
        <taxon>Glomerales</taxon>
        <taxon>Glomeraceae</taxon>
        <taxon>Rhizophagus</taxon>
    </lineage>
</organism>
<dbReference type="Proteomes" id="UP000247702">
    <property type="component" value="Unassembled WGS sequence"/>
</dbReference>
<protein>
    <recommendedName>
        <fullName evidence="16">tRNA-dihydrouridine synthase</fullName>
        <ecNumber evidence="16">1.3.1.-</ecNumber>
    </recommendedName>
</protein>
<reference evidence="20 22" key="1">
    <citation type="submission" date="2017-11" db="EMBL/GenBank/DDBJ databases">
        <title>The genome of Rhizophagus clarus HR1 reveals common genetic basis of auxotrophy among arbuscular mycorrhizal fungi.</title>
        <authorList>
            <person name="Kobayashi Y."/>
        </authorList>
    </citation>
    <scope>NUCLEOTIDE SEQUENCE [LARGE SCALE GENOMIC DNA]</scope>
    <source>
        <strain evidence="20 22">HR1</strain>
    </source>
</reference>
<dbReference type="GO" id="GO:0006397">
    <property type="term" value="P:mRNA processing"/>
    <property type="evidence" value="ECO:0007669"/>
    <property type="project" value="UniProtKB-KW"/>
</dbReference>
<evidence type="ECO:0000313" key="22">
    <source>
        <dbReference type="Proteomes" id="UP000247702"/>
    </source>
</evidence>
<comment type="catalytic activity">
    <reaction evidence="13">
        <text>5,6-dihydrouridine(16) in tRNA + NAD(+) = uridine(16) in tRNA + NADH + H(+)</text>
        <dbReference type="Rhea" id="RHEA:53380"/>
        <dbReference type="Rhea" id="RHEA-COMP:13543"/>
        <dbReference type="Rhea" id="RHEA-COMP:13544"/>
        <dbReference type="ChEBI" id="CHEBI:15378"/>
        <dbReference type="ChEBI" id="CHEBI:57540"/>
        <dbReference type="ChEBI" id="CHEBI:57945"/>
        <dbReference type="ChEBI" id="CHEBI:65315"/>
        <dbReference type="ChEBI" id="CHEBI:74443"/>
        <dbReference type="EC" id="1.3.1.88"/>
    </reaction>
    <physiologicalReaction direction="right-to-left" evidence="13">
        <dbReference type="Rhea" id="RHEA:53382"/>
    </physiologicalReaction>
</comment>
<evidence type="ECO:0000256" key="18">
    <source>
        <dbReference type="PIRSR" id="PIRSR006621-2"/>
    </source>
</evidence>
<feature type="binding site" evidence="18">
    <location>
        <position position="178"/>
    </location>
    <ligand>
        <name>FMN</name>
        <dbReference type="ChEBI" id="CHEBI:58210"/>
    </ligand>
</feature>
<dbReference type="InterPro" id="IPR035587">
    <property type="entry name" value="DUS-like_FMN-bd"/>
</dbReference>
<comment type="catalytic activity">
    <reaction evidence="15">
        <text>5,6-dihydrouridine(17) in tRNA + NADP(+) = uridine(17) in tRNA + NADPH + H(+)</text>
        <dbReference type="Rhea" id="RHEA:53368"/>
        <dbReference type="Rhea" id="RHEA-COMP:13541"/>
        <dbReference type="Rhea" id="RHEA-COMP:13542"/>
        <dbReference type="ChEBI" id="CHEBI:15378"/>
        <dbReference type="ChEBI" id="CHEBI:57783"/>
        <dbReference type="ChEBI" id="CHEBI:58349"/>
        <dbReference type="ChEBI" id="CHEBI:65315"/>
        <dbReference type="ChEBI" id="CHEBI:74443"/>
        <dbReference type="EC" id="1.3.1.88"/>
    </reaction>
    <physiologicalReaction direction="right-to-left" evidence="15">
        <dbReference type="Rhea" id="RHEA:53370"/>
    </physiologicalReaction>
</comment>
<comment type="caution">
    <text evidence="20">The sequence shown here is derived from an EMBL/GenBank/DDBJ whole genome shotgun (WGS) entry which is preliminary data.</text>
</comment>
<feature type="binding site" evidence="18">
    <location>
        <position position="150"/>
    </location>
    <ligand>
        <name>FMN</name>
        <dbReference type="ChEBI" id="CHEBI:58210"/>
    </ligand>
</feature>
<comment type="cofactor">
    <cofactor evidence="1 16 18">
        <name>FMN</name>
        <dbReference type="ChEBI" id="CHEBI:58210"/>
    </cofactor>
</comment>
<dbReference type="CDD" id="cd02801">
    <property type="entry name" value="DUS_like_FMN"/>
    <property type="match status" value="1"/>
</dbReference>
<dbReference type="Pfam" id="PF01207">
    <property type="entry name" value="Dus"/>
    <property type="match status" value="1"/>
</dbReference>
<feature type="binding site" evidence="18">
    <location>
        <position position="82"/>
    </location>
    <ligand>
        <name>FMN</name>
        <dbReference type="ChEBI" id="CHEBI:58210"/>
    </ligand>
</feature>
<feature type="domain" description="DUS-like FMN-binding" evidence="19">
    <location>
        <begin position="24"/>
        <end position="314"/>
    </location>
</feature>
<reference evidence="21" key="2">
    <citation type="submission" date="2019-10" db="EMBL/GenBank/DDBJ databases">
        <title>Conservation and host-specific expression of non-tandemly repeated heterogenous ribosome RNA gene in arbuscular mycorrhizal fungi.</title>
        <authorList>
            <person name="Maeda T."/>
            <person name="Kobayashi Y."/>
            <person name="Nakagawa T."/>
            <person name="Ezawa T."/>
            <person name="Yamaguchi K."/>
            <person name="Bino T."/>
            <person name="Nishimoto Y."/>
            <person name="Shigenobu S."/>
            <person name="Kawaguchi M."/>
        </authorList>
    </citation>
    <scope>NUCLEOTIDE SEQUENCE</scope>
    <source>
        <strain evidence="21">HR1</strain>
    </source>
</reference>
<dbReference type="GO" id="GO:0017150">
    <property type="term" value="F:tRNA dihydrouridine synthase activity"/>
    <property type="evidence" value="ECO:0007669"/>
    <property type="project" value="InterPro"/>
</dbReference>
<dbReference type="PROSITE" id="PS01136">
    <property type="entry name" value="UPF0034"/>
    <property type="match status" value="1"/>
</dbReference>
<comment type="catalytic activity">
    <reaction evidence="11">
        <text>5,6-dihydrouridine(16) in tRNA + NADP(+) = uridine(16) in tRNA + NADPH + H(+)</text>
        <dbReference type="Rhea" id="RHEA:53376"/>
        <dbReference type="Rhea" id="RHEA-COMP:13543"/>
        <dbReference type="Rhea" id="RHEA-COMP:13544"/>
        <dbReference type="ChEBI" id="CHEBI:15378"/>
        <dbReference type="ChEBI" id="CHEBI:57783"/>
        <dbReference type="ChEBI" id="CHEBI:58349"/>
        <dbReference type="ChEBI" id="CHEBI:65315"/>
        <dbReference type="ChEBI" id="CHEBI:74443"/>
        <dbReference type="EC" id="1.3.1.88"/>
    </reaction>
    <physiologicalReaction direction="right-to-left" evidence="11">
        <dbReference type="Rhea" id="RHEA:53378"/>
    </physiologicalReaction>
</comment>
<feature type="active site" description="Proton donor" evidence="17">
    <location>
        <position position="111"/>
    </location>
</feature>
<keyword evidence="18" id="KW-0547">Nucleotide-binding</keyword>
<dbReference type="EC" id="1.3.1.-" evidence="16"/>
<keyword evidence="5 16" id="KW-0819">tRNA processing</keyword>
<dbReference type="EMBL" id="BLAL01000285">
    <property type="protein sequence ID" value="GES99957.1"/>
    <property type="molecule type" value="Genomic_DNA"/>
</dbReference>
<accession>A0A2Z6SA26</accession>